<dbReference type="GO" id="GO:0000026">
    <property type="term" value="F:alpha-1,2-mannosyltransferase activity"/>
    <property type="evidence" value="ECO:0007669"/>
    <property type="project" value="TreeGrafter"/>
</dbReference>
<evidence type="ECO:0000256" key="3">
    <source>
        <dbReference type="ARBA" id="ARBA00009105"/>
    </source>
</evidence>
<dbReference type="GO" id="GO:0000139">
    <property type="term" value="C:Golgi membrane"/>
    <property type="evidence" value="ECO:0007669"/>
    <property type="project" value="UniProtKB-SubCell"/>
</dbReference>
<evidence type="ECO:0000256" key="4">
    <source>
        <dbReference type="ARBA" id="ARBA00022679"/>
    </source>
</evidence>
<accession>W2PP76</accession>
<organism evidence="13 14">
    <name type="scientific">Phytophthora nicotianae (strain INRA-310)</name>
    <name type="common">Phytophthora parasitica</name>
    <dbReference type="NCBI Taxonomy" id="761204"/>
    <lineage>
        <taxon>Eukaryota</taxon>
        <taxon>Sar</taxon>
        <taxon>Stramenopiles</taxon>
        <taxon>Oomycota</taxon>
        <taxon>Peronosporomycetes</taxon>
        <taxon>Peronosporales</taxon>
        <taxon>Peronosporaceae</taxon>
        <taxon>Phytophthora</taxon>
    </lineage>
</organism>
<dbReference type="OrthoDB" id="100582at2759"/>
<comment type="similarity">
    <text evidence="3">Belongs to the MNN1/MNT family.</text>
</comment>
<sequence>MASPPYVPAVKRYAPTQTPPNSPRKAPRVSVFALFAVIGLYALGFLVWGVSLSGWFVSSSTDSGNSDDVHLSPQLMRQLRRRQGAVNGNTHDGIGVDRRWMEQLLDADRPPDLRCVGWKQTDSCDLQATEVPTKNRGCDQFVQGGIGGYCLMEDEDTGQQIQVMHTACDTLHPSVTLSCRHAGDFVDFQWEVVKVSATLEREKKTAANEDSLLPMNPSEGILMVIYPKLLVSAYASIRALRAVNCTLPVELWYIESEMDIGNGNSLLDDIPKNLQEEYGPLTLHPITDARVAGFNSKVYAIIHTEFGHVLFLDADNVPHCIPDYKCVGWRHTGNCSPDGPRESEKDLNCGGTVQAGASGYCLLRDEATGEEIQAMRMSCNSLRNRTTFKCSQAVDFARVAPQVNAIIATKKRELQQKNEKGEMQLRGSVRSNGTVTSLHSAEPTRGIVMVVYPKLLHSVHAIVRLLRGYWCKLPVEMWFLESEMGAAPLDYSRVLQSLVKDYGPVTLKGITDDLVVGFTSKVYALAHSELDQILFLDADNSPVKDPTYLFDTPEFLKTGSIFWPDFWTPANTIFNLKAQSLIWELAGTPFVDMFEQESGQLLIDRKRAAVALHVAQFLAMREPRHFERLRLSYGDKDLFRLAWLKTNTPFHMIATPPAAAGMVRANQYCGMTMVQHDTRGEVIFLHRNGKKLSGEEDFTRDHTWGHLQTFIFPDEIMSVSADPVKRYEFVKKHYKVNIFKGGKEFVKTRMCYGDRYMNSTHFRLTPWESLPWHNLEDTLLDYAHDASQL</sequence>
<evidence type="ECO:0000313" key="13">
    <source>
        <dbReference type="EMBL" id="ETN02692.1"/>
    </source>
</evidence>
<dbReference type="RefSeq" id="XP_008911907.1">
    <property type="nucleotide sequence ID" value="XM_008913659.1"/>
</dbReference>
<dbReference type="PANTHER" id="PTHR31646">
    <property type="entry name" value="ALPHA-1,2-MANNOSYLTRANSFERASE MNN2"/>
    <property type="match status" value="1"/>
</dbReference>
<evidence type="ECO:0000256" key="12">
    <source>
        <dbReference type="SAM" id="Phobius"/>
    </source>
</evidence>
<keyword evidence="5 12" id="KW-0812">Transmembrane</keyword>
<evidence type="ECO:0000256" key="5">
    <source>
        <dbReference type="ARBA" id="ARBA00022692"/>
    </source>
</evidence>
<dbReference type="PANTHER" id="PTHR31646:SF1">
    <property type="entry name" value="ALPHA-1,2-MANNOSYLTRANSFERASE MNN2"/>
    <property type="match status" value="1"/>
</dbReference>
<comment type="subcellular location">
    <subcellularLocation>
        <location evidence="10">Endomembrane system</location>
        <topology evidence="10">Single-pass membrane protein</topology>
    </subcellularLocation>
    <subcellularLocation>
        <location evidence="1">Golgi apparatus membrane</location>
    </subcellularLocation>
    <subcellularLocation>
        <location evidence="2">Membrane</location>
        <topology evidence="2">Single-pass type II membrane protein</topology>
    </subcellularLocation>
</comment>
<dbReference type="GO" id="GO:0046354">
    <property type="term" value="P:mannan biosynthetic process"/>
    <property type="evidence" value="ECO:0007669"/>
    <property type="project" value="TreeGrafter"/>
</dbReference>
<keyword evidence="7 12" id="KW-1133">Transmembrane helix</keyword>
<dbReference type="Proteomes" id="UP000018817">
    <property type="component" value="Unassembled WGS sequence"/>
</dbReference>
<evidence type="ECO:0000313" key="14">
    <source>
        <dbReference type="Proteomes" id="UP000018817"/>
    </source>
</evidence>
<evidence type="ECO:0000256" key="1">
    <source>
        <dbReference type="ARBA" id="ARBA00004394"/>
    </source>
</evidence>
<reference evidence="13 14" key="2">
    <citation type="submission" date="2013-11" db="EMBL/GenBank/DDBJ databases">
        <title>The Genome Sequence of Phytophthora parasitica INRA-310.</title>
        <authorList>
            <consortium name="The Broad Institute Genomics Platform"/>
            <person name="Russ C."/>
            <person name="Tyler B."/>
            <person name="Panabieres F."/>
            <person name="Shan W."/>
            <person name="Tripathy S."/>
            <person name="Grunwald N."/>
            <person name="Machado M."/>
            <person name="Johnson C.S."/>
            <person name="Arredondo F."/>
            <person name="Hong C."/>
            <person name="Coffey M."/>
            <person name="Young S.K."/>
            <person name="Zeng Q."/>
            <person name="Gargeya S."/>
            <person name="Fitzgerald M."/>
            <person name="Abouelleil A."/>
            <person name="Alvarado L."/>
            <person name="Chapman S.B."/>
            <person name="Gainer-Dewar J."/>
            <person name="Goldberg J."/>
            <person name="Griggs A."/>
            <person name="Gujja S."/>
            <person name="Hansen M."/>
            <person name="Howarth C."/>
            <person name="Imamovic A."/>
            <person name="Ireland A."/>
            <person name="Larimer J."/>
            <person name="McCowan C."/>
            <person name="Murphy C."/>
            <person name="Pearson M."/>
            <person name="Poon T.W."/>
            <person name="Priest M."/>
            <person name="Roberts A."/>
            <person name="Saif S."/>
            <person name="Shea T."/>
            <person name="Sykes S."/>
            <person name="Wortman J."/>
            <person name="Nusbaum C."/>
            <person name="Birren B."/>
        </authorList>
    </citation>
    <scope>NUCLEOTIDE SEQUENCE [LARGE SCALE GENOMIC DNA]</scope>
    <source>
        <strain evidence="13 14">INRA-310</strain>
    </source>
</reference>
<dbReference type="VEuPathDB" id="FungiDB:PPTG_23870"/>
<evidence type="ECO:0000256" key="11">
    <source>
        <dbReference type="SAM" id="MobiDB-lite"/>
    </source>
</evidence>
<evidence type="ECO:0000256" key="7">
    <source>
        <dbReference type="ARBA" id="ARBA00022989"/>
    </source>
</evidence>
<dbReference type="EMBL" id="KI669615">
    <property type="protein sequence ID" value="ETN02692.1"/>
    <property type="molecule type" value="Genomic_DNA"/>
</dbReference>
<protein>
    <submittedName>
        <fullName evidence="13">Uncharacterized protein</fullName>
    </submittedName>
</protein>
<evidence type="ECO:0000256" key="8">
    <source>
        <dbReference type="ARBA" id="ARBA00023034"/>
    </source>
</evidence>
<evidence type="ECO:0000256" key="6">
    <source>
        <dbReference type="ARBA" id="ARBA00022968"/>
    </source>
</evidence>
<proteinExistence type="inferred from homology"/>
<dbReference type="InterPro" id="IPR022751">
    <property type="entry name" value="Alpha_mannosyltransferase"/>
</dbReference>
<evidence type="ECO:0000256" key="2">
    <source>
        <dbReference type="ARBA" id="ARBA00004606"/>
    </source>
</evidence>
<dbReference type="SUPFAM" id="SSF53448">
    <property type="entry name" value="Nucleotide-diphospho-sugar transferases"/>
    <property type="match status" value="1"/>
</dbReference>
<keyword evidence="9 12" id="KW-0472">Membrane</keyword>
<feature type="region of interest" description="Disordered" evidence="11">
    <location>
        <begin position="1"/>
        <end position="26"/>
    </location>
</feature>
<keyword evidence="8" id="KW-0333">Golgi apparatus</keyword>
<dbReference type="InterPro" id="IPR029044">
    <property type="entry name" value="Nucleotide-diphossugar_trans"/>
</dbReference>
<reference evidence="14" key="1">
    <citation type="submission" date="2011-12" db="EMBL/GenBank/DDBJ databases">
        <authorList>
            <consortium name="The Broad Institute Genome Sequencing Platform"/>
            <person name="Russ C."/>
            <person name="Tyler B."/>
            <person name="Panabieres F."/>
            <person name="Shan W."/>
            <person name="Tripathy S."/>
            <person name="Grunwald N."/>
            <person name="Machado M."/>
            <person name="Young S.K."/>
            <person name="Zeng Q."/>
            <person name="Gargeya S."/>
            <person name="Fitzgerald M."/>
            <person name="Haas B."/>
            <person name="Abouelleil A."/>
            <person name="Alvarado L."/>
            <person name="Arachchi H.M."/>
            <person name="Berlin A."/>
            <person name="Chapman S.B."/>
            <person name="Gearin G."/>
            <person name="Goldberg J."/>
            <person name="Griggs A."/>
            <person name="Gujja S."/>
            <person name="Hansen M."/>
            <person name="Heiman D."/>
            <person name="Howarth C."/>
            <person name="Larimer J."/>
            <person name="Lui A."/>
            <person name="MacDonald P.J.P."/>
            <person name="McCowen C."/>
            <person name="Montmayeur A."/>
            <person name="Murphy C."/>
            <person name="Neiman D."/>
            <person name="Pearson M."/>
            <person name="Priest M."/>
            <person name="Roberts A."/>
            <person name="Saif S."/>
            <person name="Shea T."/>
            <person name="Sisk P."/>
            <person name="Stolte C."/>
            <person name="Sykes S."/>
            <person name="Wortman J."/>
            <person name="Nusbaum C."/>
            <person name="Birren B."/>
        </authorList>
    </citation>
    <scope>NUCLEOTIDE SEQUENCE [LARGE SCALE GENOMIC DNA]</scope>
    <source>
        <strain evidence="14">INRA-310</strain>
    </source>
</reference>
<evidence type="ECO:0000256" key="9">
    <source>
        <dbReference type="ARBA" id="ARBA00023136"/>
    </source>
</evidence>
<dbReference type="AlphaFoldDB" id="W2PP76"/>
<feature type="transmembrane region" description="Helical" evidence="12">
    <location>
        <begin position="31"/>
        <end position="57"/>
    </location>
</feature>
<name>W2PP76_PHYN3</name>
<dbReference type="Gene3D" id="3.90.550.10">
    <property type="entry name" value="Spore Coat Polysaccharide Biosynthesis Protein SpsA, Chain A"/>
    <property type="match status" value="1"/>
</dbReference>
<keyword evidence="6" id="KW-0735">Signal-anchor</keyword>
<gene>
    <name evidence="13" type="ORF">PPTG_23870</name>
</gene>
<evidence type="ECO:0000256" key="10">
    <source>
        <dbReference type="ARBA" id="ARBA00037847"/>
    </source>
</evidence>
<keyword evidence="4" id="KW-0808">Transferase</keyword>
<dbReference type="GeneID" id="20192469"/>
<dbReference type="Pfam" id="PF11051">
    <property type="entry name" value="Mannosyl_trans3"/>
    <property type="match status" value="2"/>
</dbReference>